<keyword evidence="4" id="KW-1185">Reference proteome</keyword>
<dbReference type="Proteomes" id="UP000199705">
    <property type="component" value="Unassembled WGS sequence"/>
</dbReference>
<evidence type="ECO:0000256" key="2">
    <source>
        <dbReference type="ARBA" id="ARBA00023002"/>
    </source>
</evidence>
<evidence type="ECO:0000313" key="3">
    <source>
        <dbReference type="EMBL" id="SDI60904.1"/>
    </source>
</evidence>
<accession>A0A1G8LYW4</accession>
<protein>
    <submittedName>
        <fullName evidence="3">3-oxoacyl-[acyl-carrier protein] reductase</fullName>
    </submittedName>
</protein>
<sequence length="263" mass="28147">MKSNFIGVIKKTIMNSLNNKVAVITGSARGLGKAIAERYAALGADIVINYSRDKASADEVVSNIKAMGANVIAVQADVSKVADIERLFKEAKEAFGKIDIVVANAGIELVETPVTDFTEEQFDRVFGINTKGTYFTMQQAAKNVEDNGRIIYIASSTTSFPVPGMAVYGGSKTTPRYLVDILSKEIGHRGVTVNSIIPFAVDHSGIFAEADSYPALRKQLLDSCPMGRLAEVEDVANVAEFFASDLSSFVNGQHLLVNGGATN</sequence>
<comment type="similarity">
    <text evidence="1">Belongs to the short-chain dehydrogenases/reductases (SDR) family.</text>
</comment>
<keyword evidence="2" id="KW-0560">Oxidoreductase</keyword>
<dbReference type="FunFam" id="3.40.50.720:FF:000084">
    <property type="entry name" value="Short-chain dehydrogenase reductase"/>
    <property type="match status" value="1"/>
</dbReference>
<dbReference type="Gene3D" id="3.40.50.720">
    <property type="entry name" value="NAD(P)-binding Rossmann-like Domain"/>
    <property type="match status" value="1"/>
</dbReference>
<dbReference type="STRING" id="551996.SAMN05192573_12518"/>
<dbReference type="InterPro" id="IPR002347">
    <property type="entry name" value="SDR_fam"/>
</dbReference>
<proteinExistence type="inferred from homology"/>
<gene>
    <name evidence="3" type="ORF">SAMN05192573_12518</name>
</gene>
<evidence type="ECO:0000256" key="1">
    <source>
        <dbReference type="ARBA" id="ARBA00006484"/>
    </source>
</evidence>
<dbReference type="InterPro" id="IPR036291">
    <property type="entry name" value="NAD(P)-bd_dom_sf"/>
</dbReference>
<dbReference type="SUPFAM" id="SSF51735">
    <property type="entry name" value="NAD(P)-binding Rossmann-fold domains"/>
    <property type="match status" value="1"/>
</dbReference>
<dbReference type="PANTHER" id="PTHR48107:SF7">
    <property type="entry name" value="RE15974P"/>
    <property type="match status" value="1"/>
</dbReference>
<dbReference type="PANTHER" id="PTHR48107">
    <property type="entry name" value="NADPH-DEPENDENT ALDEHYDE REDUCTASE-LIKE PROTEIN, CHLOROPLASTIC-RELATED"/>
    <property type="match status" value="1"/>
</dbReference>
<organism evidence="3 4">
    <name type="scientific">Mucilaginibacter gossypii</name>
    <dbReference type="NCBI Taxonomy" id="551996"/>
    <lineage>
        <taxon>Bacteria</taxon>
        <taxon>Pseudomonadati</taxon>
        <taxon>Bacteroidota</taxon>
        <taxon>Sphingobacteriia</taxon>
        <taxon>Sphingobacteriales</taxon>
        <taxon>Sphingobacteriaceae</taxon>
        <taxon>Mucilaginibacter</taxon>
    </lineage>
</organism>
<dbReference type="AlphaFoldDB" id="A0A1G8LYW4"/>
<dbReference type="GO" id="GO:0016614">
    <property type="term" value="F:oxidoreductase activity, acting on CH-OH group of donors"/>
    <property type="evidence" value="ECO:0007669"/>
    <property type="project" value="UniProtKB-ARBA"/>
</dbReference>
<name>A0A1G8LYW4_9SPHI</name>
<dbReference type="Pfam" id="PF13561">
    <property type="entry name" value="adh_short_C2"/>
    <property type="match status" value="1"/>
</dbReference>
<reference evidence="4" key="1">
    <citation type="submission" date="2016-10" db="EMBL/GenBank/DDBJ databases">
        <authorList>
            <person name="Varghese N."/>
            <person name="Submissions S."/>
        </authorList>
    </citation>
    <scope>NUCLEOTIDE SEQUENCE [LARGE SCALE GENOMIC DNA]</scope>
    <source>
        <strain evidence="4">Gh-67</strain>
    </source>
</reference>
<dbReference type="EMBL" id="FNCG01000025">
    <property type="protein sequence ID" value="SDI60904.1"/>
    <property type="molecule type" value="Genomic_DNA"/>
</dbReference>
<dbReference type="PRINTS" id="PR00081">
    <property type="entry name" value="GDHRDH"/>
</dbReference>
<evidence type="ECO:0000313" key="4">
    <source>
        <dbReference type="Proteomes" id="UP000199705"/>
    </source>
</evidence>